<reference evidence="2 3" key="1">
    <citation type="submission" date="2019-08" db="EMBL/GenBank/DDBJ databases">
        <title>Archangium and Cystobacter genomes.</title>
        <authorList>
            <person name="Chen I.-C.K."/>
            <person name="Wielgoss S."/>
        </authorList>
    </citation>
    <scope>NUCLEOTIDE SEQUENCE [LARGE SCALE GENOMIC DNA]</scope>
    <source>
        <strain evidence="2 3">Cbm 6</strain>
    </source>
</reference>
<evidence type="ECO:0000256" key="1">
    <source>
        <dbReference type="SAM" id="Phobius"/>
    </source>
</evidence>
<organism evidence="2 3">
    <name type="scientific">Archangium minus</name>
    <dbReference type="NCBI Taxonomy" id="83450"/>
    <lineage>
        <taxon>Bacteria</taxon>
        <taxon>Pseudomonadati</taxon>
        <taxon>Myxococcota</taxon>
        <taxon>Myxococcia</taxon>
        <taxon>Myxococcales</taxon>
        <taxon>Cystobacterineae</taxon>
        <taxon>Archangiaceae</taxon>
        <taxon>Archangium</taxon>
    </lineage>
</organism>
<feature type="transmembrane region" description="Helical" evidence="1">
    <location>
        <begin position="32"/>
        <end position="53"/>
    </location>
</feature>
<accession>A0ABY9X2K5</accession>
<evidence type="ECO:0000313" key="2">
    <source>
        <dbReference type="EMBL" id="WNG49606.1"/>
    </source>
</evidence>
<keyword evidence="1" id="KW-0812">Transmembrane</keyword>
<keyword evidence="1" id="KW-1133">Transmembrane helix</keyword>
<dbReference type="SUPFAM" id="SSF49464">
    <property type="entry name" value="Carboxypeptidase regulatory domain-like"/>
    <property type="match status" value="1"/>
</dbReference>
<dbReference type="InterPro" id="IPR013784">
    <property type="entry name" value="Carb-bd-like_fold"/>
</dbReference>
<keyword evidence="3" id="KW-1185">Reference proteome</keyword>
<gene>
    <name evidence="2" type="ORF">F0U60_39935</name>
</gene>
<proteinExistence type="predicted"/>
<keyword evidence="1" id="KW-0472">Membrane</keyword>
<evidence type="ECO:0000313" key="3">
    <source>
        <dbReference type="Proteomes" id="UP001611383"/>
    </source>
</evidence>
<protein>
    <recommendedName>
        <fullName evidence="4">Carboxypeptidase regulatory-like domain-containing protein</fullName>
    </recommendedName>
</protein>
<dbReference type="Proteomes" id="UP001611383">
    <property type="component" value="Chromosome"/>
</dbReference>
<dbReference type="Gene3D" id="2.60.40.1120">
    <property type="entry name" value="Carboxypeptidase-like, regulatory domain"/>
    <property type="match status" value="2"/>
</dbReference>
<name>A0ABY9X2K5_9BACT</name>
<dbReference type="InterPro" id="IPR008969">
    <property type="entry name" value="CarboxyPept-like_regulatory"/>
</dbReference>
<evidence type="ECO:0008006" key="4">
    <source>
        <dbReference type="Google" id="ProtNLM"/>
    </source>
</evidence>
<dbReference type="Pfam" id="PF13620">
    <property type="entry name" value="CarboxypepD_reg"/>
    <property type="match status" value="1"/>
</dbReference>
<dbReference type="RefSeq" id="WP_395807699.1">
    <property type="nucleotide sequence ID" value="NZ_CP043494.1"/>
</dbReference>
<sequence length="536" mass="55945">MRGGTIQDIGAWISRRFQFPGALSSIHYTPAVLVRSLSFFFALLLVLTLVGPISASAGGVPPDAEGATLRLRYGLAFREGAQESGPAVTYGGMTPNDVALWAAVFGGSWVGAWASVQREGLSLSRETELITSGGLLRASVGPAARVFLGPLRAELSAGYGFAQLPAFSGSGQVQLVPTARHAALVGARVLVPLPGQLRMEVRGEVPVALGSTSSGFAAGGALLLPVVRRDGWGGALVLDYQYVRDVLTTAEGLTSRQVISRAGVAFELSLGGRAARVQPKTGELFLSVVDADSGAALPEAQVVLAAGGVEQAPRVTGMDGRLPGVVLPPGEVLARVSVGGYLPSEERYTVTEGGREVRVVRLGRVRPVPRVGSLLVTVVDARGGTPLPGAAVSVGEAEVLTDEAGQVRVEGLAPGPVDVKISAEGFRAIQEAVVVVAGAETGLPVSLVTKQQSALATLSGQVRSVRKGKPLRAWLSIPEAKLRRRTDVRGSFQVQLKQGRYRLVFSAPGHLSQTKVVTVQDGEQAIFNVDLFPKTR</sequence>
<dbReference type="EMBL" id="CP043494">
    <property type="protein sequence ID" value="WNG49606.1"/>
    <property type="molecule type" value="Genomic_DNA"/>
</dbReference>
<dbReference type="SUPFAM" id="SSF49452">
    <property type="entry name" value="Starch-binding domain-like"/>
    <property type="match status" value="1"/>
</dbReference>